<evidence type="ECO:0000256" key="5">
    <source>
        <dbReference type="PROSITE-ProRule" id="PRU10141"/>
    </source>
</evidence>
<keyword evidence="3" id="KW-0418">Kinase</keyword>
<keyword evidence="1" id="KW-0808">Transferase</keyword>
<evidence type="ECO:0000256" key="2">
    <source>
        <dbReference type="ARBA" id="ARBA00022741"/>
    </source>
</evidence>
<evidence type="ECO:0000259" key="6">
    <source>
        <dbReference type="PROSITE" id="PS50011"/>
    </source>
</evidence>
<dbReference type="InterPro" id="IPR013783">
    <property type="entry name" value="Ig-like_fold"/>
</dbReference>
<dbReference type="Gene3D" id="1.10.510.10">
    <property type="entry name" value="Transferase(Phosphotransferase) domain 1"/>
    <property type="match status" value="1"/>
</dbReference>
<evidence type="ECO:0000313" key="8">
    <source>
        <dbReference type="EnsemblPlants" id="TraesCS7B02G498000.1"/>
    </source>
</evidence>
<keyword evidence="9" id="KW-1185">Reference proteome</keyword>
<dbReference type="AlphaFoldDB" id="A0A3B6SQV9"/>
<accession>A0A3B6SQV9</accession>
<reference evidence="8" key="2">
    <citation type="submission" date="2018-10" db="UniProtKB">
        <authorList>
            <consortium name="EnsemblPlants"/>
        </authorList>
    </citation>
    <scope>IDENTIFICATION</scope>
</reference>
<dbReference type="InterPro" id="IPR000719">
    <property type="entry name" value="Prot_kinase_dom"/>
</dbReference>
<dbReference type="Pfam" id="PF00635">
    <property type="entry name" value="Motile_Sperm"/>
    <property type="match status" value="1"/>
</dbReference>
<dbReference type="PANTHER" id="PTHR45707:SF74">
    <property type="entry name" value="PROTEIN KINASE DOMAIN-CONTAINING PROTEIN"/>
    <property type="match status" value="1"/>
</dbReference>
<feature type="domain" description="MSP" evidence="7">
    <location>
        <begin position="314"/>
        <end position="440"/>
    </location>
</feature>
<dbReference type="Gramene" id="TraesCS7B02G498000.1">
    <property type="protein sequence ID" value="TraesCS7B02G498000.1"/>
    <property type="gene ID" value="TraesCS7B02G498000"/>
</dbReference>
<feature type="domain" description="Protein kinase" evidence="6">
    <location>
        <begin position="36"/>
        <end position="323"/>
    </location>
</feature>
<evidence type="ECO:0000259" key="7">
    <source>
        <dbReference type="PROSITE" id="PS50202"/>
    </source>
</evidence>
<dbReference type="GO" id="GO:0005524">
    <property type="term" value="F:ATP binding"/>
    <property type="evidence" value="ECO:0007669"/>
    <property type="project" value="UniProtKB-UniRule"/>
</dbReference>
<dbReference type="SMR" id="A0A3B6SQV9"/>
<dbReference type="SUPFAM" id="SSF49354">
    <property type="entry name" value="PapD-like"/>
    <property type="match status" value="1"/>
</dbReference>
<evidence type="ECO:0000256" key="4">
    <source>
        <dbReference type="ARBA" id="ARBA00022840"/>
    </source>
</evidence>
<name>A0A3B6SQV9_WHEAT</name>
<proteinExistence type="predicted"/>
<dbReference type="PROSITE" id="PS00107">
    <property type="entry name" value="PROTEIN_KINASE_ATP"/>
    <property type="match status" value="1"/>
</dbReference>
<dbReference type="InterPro" id="IPR008271">
    <property type="entry name" value="Ser/Thr_kinase_AS"/>
</dbReference>
<dbReference type="Gene3D" id="3.30.200.20">
    <property type="entry name" value="Phosphorylase Kinase, domain 1"/>
    <property type="match status" value="1"/>
</dbReference>
<keyword evidence="2 5" id="KW-0547">Nucleotide-binding</keyword>
<evidence type="ECO:0000256" key="1">
    <source>
        <dbReference type="ARBA" id="ARBA00022679"/>
    </source>
</evidence>
<dbReference type="GO" id="GO:0004672">
    <property type="term" value="F:protein kinase activity"/>
    <property type="evidence" value="ECO:0007669"/>
    <property type="project" value="InterPro"/>
</dbReference>
<dbReference type="PROSITE" id="PS50202">
    <property type="entry name" value="MSP"/>
    <property type="match status" value="1"/>
</dbReference>
<dbReference type="Gene3D" id="2.60.40.10">
    <property type="entry name" value="Immunoglobulins"/>
    <property type="match status" value="1"/>
</dbReference>
<dbReference type="InterPro" id="IPR000535">
    <property type="entry name" value="MSP_dom"/>
</dbReference>
<reference evidence="8" key="1">
    <citation type="submission" date="2018-08" db="EMBL/GenBank/DDBJ databases">
        <authorList>
            <person name="Rossello M."/>
        </authorList>
    </citation>
    <scope>NUCLEOTIDE SEQUENCE [LARGE SCALE GENOMIC DNA]</scope>
    <source>
        <strain evidence="8">cv. Chinese Spring</strain>
    </source>
</reference>
<keyword evidence="4 5" id="KW-0067">ATP-binding</keyword>
<dbReference type="Proteomes" id="UP000019116">
    <property type="component" value="Chromosome 7B"/>
</dbReference>
<evidence type="ECO:0000313" key="9">
    <source>
        <dbReference type="Proteomes" id="UP000019116"/>
    </source>
</evidence>
<dbReference type="Pfam" id="PF00069">
    <property type="entry name" value="Pkinase"/>
    <property type="match status" value="1"/>
</dbReference>
<dbReference type="EnsemblPlants" id="TraesCS7B02G498000.1">
    <property type="protein sequence ID" value="TraesCS7B02G498000.1"/>
    <property type="gene ID" value="TraesCS7B02G498000"/>
</dbReference>
<dbReference type="InterPro" id="IPR011009">
    <property type="entry name" value="Kinase-like_dom_sf"/>
</dbReference>
<evidence type="ECO:0008006" key="10">
    <source>
        <dbReference type="Google" id="ProtNLM"/>
    </source>
</evidence>
<dbReference type="InterPro" id="IPR008962">
    <property type="entry name" value="PapD-like_sf"/>
</dbReference>
<sequence>MVGQGSITQSDLEYMLVDETTEPIAVPLSLLSEITDDFSLEIGSGGFSIVYKATLENGTIAVKKLSNTHMYEEEFHREVECLMKVKHKNIVRFLGYCADTQGNMKSHEGRLVMGDVQQRLLCFEYLPKGSLDAYIRDSSRELEWRECYQVIKGICEGLNYLHQENVLHLDLKPGNILLDEDMMPKITDFGLSRCLVENQTRLITKGVGGTLGYLAPEFESGEITHKFDLYSLGVIIIEMLTGKKGYQNIQDVLDIWKNTMVDPLQWEQIRVCARIGIECKEADPAKRPSSMKHIIDSLDETECRTHVNPAGGISELLLPHQFMLCFPFEPNKVITSPLHLTNNTDKHIAFRLIDKSMDPSFLSLPLYGIVPPKTPYTLVVTTQETEQQPRKHIIDVVLHSATLILGNELYYINAFQSRPDTYFQEMENEVQKVKLQALYTLARGIATSLSKPVSPTTKIICMVKVGSKYSLDTNEVKQWIVIGDDSGHVGLWDYQTQRKVDSFKVSVSATDGMISDLC</sequence>
<dbReference type="InterPro" id="IPR017441">
    <property type="entry name" value="Protein_kinase_ATP_BS"/>
</dbReference>
<dbReference type="PANTHER" id="PTHR45707">
    <property type="entry name" value="C2 CALCIUM/LIPID-BINDING PLANT PHOSPHORIBOSYLTRANSFERASE FAMILY PROTEIN"/>
    <property type="match status" value="1"/>
</dbReference>
<protein>
    <recommendedName>
        <fullName evidence="10">Protein kinase domain-containing protein</fullName>
    </recommendedName>
</protein>
<feature type="binding site" evidence="5">
    <location>
        <position position="64"/>
    </location>
    <ligand>
        <name>ATP</name>
        <dbReference type="ChEBI" id="CHEBI:30616"/>
    </ligand>
</feature>
<dbReference type="STRING" id="4565.A0A3B6SQV9"/>
<dbReference type="FunFam" id="1.10.510.10:FF:000870">
    <property type="entry name" value="OSJNBa0016N04.16-like protein"/>
    <property type="match status" value="1"/>
</dbReference>
<dbReference type="SMART" id="SM00220">
    <property type="entry name" value="S_TKc"/>
    <property type="match status" value="1"/>
</dbReference>
<evidence type="ECO:0000256" key="3">
    <source>
        <dbReference type="ARBA" id="ARBA00022777"/>
    </source>
</evidence>
<dbReference type="Gramene" id="TraesCS7B03G1320200.1">
    <property type="protein sequence ID" value="TraesCS7B03G1320200.1.CDS"/>
    <property type="gene ID" value="TraesCS7B03G1320200"/>
</dbReference>
<dbReference type="SUPFAM" id="SSF56112">
    <property type="entry name" value="Protein kinase-like (PK-like)"/>
    <property type="match status" value="1"/>
</dbReference>
<organism evidence="8">
    <name type="scientific">Triticum aestivum</name>
    <name type="common">Wheat</name>
    <dbReference type="NCBI Taxonomy" id="4565"/>
    <lineage>
        <taxon>Eukaryota</taxon>
        <taxon>Viridiplantae</taxon>
        <taxon>Streptophyta</taxon>
        <taxon>Embryophyta</taxon>
        <taxon>Tracheophyta</taxon>
        <taxon>Spermatophyta</taxon>
        <taxon>Magnoliopsida</taxon>
        <taxon>Liliopsida</taxon>
        <taxon>Poales</taxon>
        <taxon>Poaceae</taxon>
        <taxon>BOP clade</taxon>
        <taxon>Pooideae</taxon>
        <taxon>Triticodae</taxon>
        <taxon>Triticeae</taxon>
        <taxon>Triticinae</taxon>
        <taxon>Triticum</taxon>
    </lineage>
</organism>
<dbReference type="PROSITE" id="PS50011">
    <property type="entry name" value="PROTEIN_KINASE_DOM"/>
    <property type="match status" value="1"/>
</dbReference>
<dbReference type="OrthoDB" id="1668230at2759"/>
<dbReference type="PROSITE" id="PS00108">
    <property type="entry name" value="PROTEIN_KINASE_ST"/>
    <property type="match status" value="1"/>
</dbReference>